<dbReference type="Proteomes" id="UP001180020">
    <property type="component" value="Unassembled WGS sequence"/>
</dbReference>
<name>A0AAV9E2A3_ACOCL</name>
<reference evidence="1" key="2">
    <citation type="submission" date="2023-06" db="EMBL/GenBank/DDBJ databases">
        <authorList>
            <person name="Ma L."/>
            <person name="Liu K.-W."/>
            <person name="Li Z."/>
            <person name="Hsiao Y.-Y."/>
            <person name="Qi Y."/>
            <person name="Fu T."/>
            <person name="Tang G."/>
            <person name="Zhang D."/>
            <person name="Sun W.-H."/>
            <person name="Liu D.-K."/>
            <person name="Li Y."/>
            <person name="Chen G.-Z."/>
            <person name="Liu X.-D."/>
            <person name="Liao X.-Y."/>
            <person name="Jiang Y.-T."/>
            <person name="Yu X."/>
            <person name="Hao Y."/>
            <person name="Huang J."/>
            <person name="Zhao X.-W."/>
            <person name="Ke S."/>
            <person name="Chen Y.-Y."/>
            <person name="Wu W.-L."/>
            <person name="Hsu J.-L."/>
            <person name="Lin Y.-F."/>
            <person name="Huang M.-D."/>
            <person name="Li C.-Y."/>
            <person name="Huang L."/>
            <person name="Wang Z.-W."/>
            <person name="Zhao X."/>
            <person name="Zhong W.-Y."/>
            <person name="Peng D.-H."/>
            <person name="Ahmad S."/>
            <person name="Lan S."/>
            <person name="Zhang J.-S."/>
            <person name="Tsai W.-C."/>
            <person name="Van De Peer Y."/>
            <person name="Liu Z.-J."/>
        </authorList>
    </citation>
    <scope>NUCLEOTIDE SEQUENCE</scope>
    <source>
        <strain evidence="1">CP</strain>
        <tissue evidence="1">Leaves</tissue>
    </source>
</reference>
<comment type="caution">
    <text evidence="1">The sequence shown here is derived from an EMBL/GenBank/DDBJ whole genome shotgun (WGS) entry which is preliminary data.</text>
</comment>
<gene>
    <name evidence="1" type="ORF">QJS10_CPA09g00322</name>
</gene>
<sequence>MWAFVSDEKDEKAFDASVDEACIRGPGPRLHGVLLREELAGGGAEKELLKWKGWVRVRLGSFMEDL</sequence>
<proteinExistence type="predicted"/>
<dbReference type="AlphaFoldDB" id="A0AAV9E2A3"/>
<evidence type="ECO:0000313" key="2">
    <source>
        <dbReference type="Proteomes" id="UP001180020"/>
    </source>
</evidence>
<reference evidence="1" key="1">
    <citation type="journal article" date="2023" name="Nat. Commun.">
        <title>Diploid and tetraploid genomes of Acorus and the evolution of monocots.</title>
        <authorList>
            <person name="Ma L."/>
            <person name="Liu K.W."/>
            <person name="Li Z."/>
            <person name="Hsiao Y.Y."/>
            <person name="Qi Y."/>
            <person name="Fu T."/>
            <person name="Tang G.D."/>
            <person name="Zhang D."/>
            <person name="Sun W.H."/>
            <person name="Liu D.K."/>
            <person name="Li Y."/>
            <person name="Chen G.Z."/>
            <person name="Liu X.D."/>
            <person name="Liao X.Y."/>
            <person name="Jiang Y.T."/>
            <person name="Yu X."/>
            <person name="Hao Y."/>
            <person name="Huang J."/>
            <person name="Zhao X.W."/>
            <person name="Ke S."/>
            <person name="Chen Y.Y."/>
            <person name="Wu W.L."/>
            <person name="Hsu J.L."/>
            <person name="Lin Y.F."/>
            <person name="Huang M.D."/>
            <person name="Li C.Y."/>
            <person name="Huang L."/>
            <person name="Wang Z.W."/>
            <person name="Zhao X."/>
            <person name="Zhong W.Y."/>
            <person name="Peng D.H."/>
            <person name="Ahmad S."/>
            <person name="Lan S."/>
            <person name="Zhang J.S."/>
            <person name="Tsai W.C."/>
            <person name="Van de Peer Y."/>
            <person name="Liu Z.J."/>
        </authorList>
    </citation>
    <scope>NUCLEOTIDE SEQUENCE</scope>
    <source>
        <strain evidence="1">CP</strain>
    </source>
</reference>
<organism evidence="1 2">
    <name type="scientific">Acorus calamus</name>
    <name type="common">Sweet flag</name>
    <dbReference type="NCBI Taxonomy" id="4465"/>
    <lineage>
        <taxon>Eukaryota</taxon>
        <taxon>Viridiplantae</taxon>
        <taxon>Streptophyta</taxon>
        <taxon>Embryophyta</taxon>
        <taxon>Tracheophyta</taxon>
        <taxon>Spermatophyta</taxon>
        <taxon>Magnoliopsida</taxon>
        <taxon>Liliopsida</taxon>
        <taxon>Acoraceae</taxon>
        <taxon>Acorus</taxon>
    </lineage>
</organism>
<accession>A0AAV9E2A3</accession>
<evidence type="ECO:0000313" key="1">
    <source>
        <dbReference type="EMBL" id="KAK1307798.1"/>
    </source>
</evidence>
<protein>
    <submittedName>
        <fullName evidence="1">Uncharacterized protein</fullName>
    </submittedName>
</protein>
<dbReference type="EMBL" id="JAUJYO010000009">
    <property type="protein sequence ID" value="KAK1307798.1"/>
    <property type="molecule type" value="Genomic_DNA"/>
</dbReference>
<keyword evidence="2" id="KW-1185">Reference proteome</keyword>